<dbReference type="Proteomes" id="UP000324106">
    <property type="component" value="Chromosome"/>
</dbReference>
<dbReference type="EMBL" id="CP029194">
    <property type="protein sequence ID" value="QES17998.1"/>
    <property type="molecule type" value="Genomic_DNA"/>
</dbReference>
<feature type="domain" description="PPM-type phosphatase" evidence="3">
    <location>
        <begin position="443"/>
        <end position="658"/>
    </location>
</feature>
<evidence type="ECO:0000259" key="2">
    <source>
        <dbReference type="SMART" id="SM00091"/>
    </source>
</evidence>
<dbReference type="InterPro" id="IPR001932">
    <property type="entry name" value="PPM-type_phosphatase-like_dom"/>
</dbReference>
<dbReference type="InterPro" id="IPR029016">
    <property type="entry name" value="GAF-like_dom_sf"/>
</dbReference>
<dbReference type="InterPro" id="IPR013656">
    <property type="entry name" value="PAS_4"/>
</dbReference>
<dbReference type="InterPro" id="IPR013655">
    <property type="entry name" value="PAS_fold_3"/>
</dbReference>
<dbReference type="SMART" id="SM00331">
    <property type="entry name" value="PP2C_SIG"/>
    <property type="match status" value="1"/>
</dbReference>
<dbReference type="RefSeq" id="WP_150263819.1">
    <property type="nucleotide sequence ID" value="NZ_CP029194.1"/>
</dbReference>
<keyword evidence="1" id="KW-0378">Hydrolase</keyword>
<feature type="domain" description="PAS" evidence="2">
    <location>
        <begin position="124"/>
        <end position="190"/>
    </location>
</feature>
<dbReference type="PANTHER" id="PTHR43156">
    <property type="entry name" value="STAGE II SPORULATION PROTEIN E-RELATED"/>
    <property type="match status" value="1"/>
</dbReference>
<evidence type="ECO:0000259" key="3">
    <source>
        <dbReference type="SMART" id="SM00331"/>
    </source>
</evidence>
<dbReference type="PANTHER" id="PTHR43156:SF2">
    <property type="entry name" value="STAGE II SPORULATION PROTEIN E"/>
    <property type="match status" value="1"/>
</dbReference>
<sequence>MSPAPPLDPSVFDGAVAAVALLAGPEGRLLYTNAAFTRMFGARQVGLPARKAFPDPDAWRFLSVLDEVRATGRARQVTGAREPDPAAPEQSRYFVYSCSPVTTSEGDGILVVAMDTTTETFALQRYRALVSAVSVMVWVMHADGAMEEIVPGWERLTGVPWHPRADSGWYAHVHPRDRERLGSGWRDAATGGTGGAFQCTFRVRAADGSYRHLSTRGVPVLREGRVAEWIAATVDIEDTWRAQLRERLLARVATVTGQSLGEAFDEVVKIVVPELADACLILLLSHEEWPLPEHAPVTARRVASATRPGLPAPPALLGQSVTVTRTVREVLESRVPRTFGIPAGGPVPAELLPAVAERWLAASGATSVTLIPLVVDDVVLGYAATSTNGDTPALGPTETELLREVLHHAQQPIRKALDLQSARRTALALQRAQLTRPPAVAGASLAASYQPASSANEIGGDWYDAFVLPDGTLVLDVGDVVGHDLAAATAMTQMRNMLRALAYSRGPGDTPADVLARFDEAAEGLGAAPFATAVHTQLRRLPGLRWQLSWSNAGHPPPLLIPAHGDPVFLDGTQEDLPLCVDLTVPRSTHTRVLGTGDTLLLYTDGLVETPAAPLTDGQRRLARAAARRRGAALPELLHGLQSLSDHRDDTAMIAFRADPSESP</sequence>
<evidence type="ECO:0000313" key="5">
    <source>
        <dbReference type="Proteomes" id="UP000324106"/>
    </source>
</evidence>
<dbReference type="Pfam" id="PF08447">
    <property type="entry name" value="PAS_3"/>
    <property type="match status" value="1"/>
</dbReference>
<dbReference type="SMART" id="SM00091">
    <property type="entry name" value="PAS"/>
    <property type="match status" value="2"/>
</dbReference>
<name>A0A5P2AK74_STRVZ</name>
<dbReference type="SUPFAM" id="SSF55785">
    <property type="entry name" value="PYP-like sensor domain (PAS domain)"/>
    <property type="match status" value="2"/>
</dbReference>
<evidence type="ECO:0000256" key="1">
    <source>
        <dbReference type="ARBA" id="ARBA00022801"/>
    </source>
</evidence>
<feature type="domain" description="PAS" evidence="2">
    <location>
        <begin position="6"/>
        <end position="73"/>
    </location>
</feature>
<dbReference type="Gene3D" id="3.30.450.20">
    <property type="entry name" value="PAS domain"/>
    <property type="match status" value="2"/>
</dbReference>
<dbReference type="GO" id="GO:0016791">
    <property type="term" value="F:phosphatase activity"/>
    <property type="evidence" value="ECO:0007669"/>
    <property type="project" value="TreeGrafter"/>
</dbReference>
<protein>
    <submittedName>
        <fullName evidence="4">Serine/threonine protein phosphatase</fullName>
    </submittedName>
</protein>
<dbReference type="InterPro" id="IPR036457">
    <property type="entry name" value="PPM-type-like_dom_sf"/>
</dbReference>
<dbReference type="CDD" id="cd00130">
    <property type="entry name" value="PAS"/>
    <property type="match status" value="1"/>
</dbReference>
<dbReference type="NCBIfam" id="TIGR00229">
    <property type="entry name" value="sensory_box"/>
    <property type="match status" value="1"/>
</dbReference>
<accession>A0A5P2AK74</accession>
<dbReference type="Gene3D" id="3.60.40.10">
    <property type="entry name" value="PPM-type phosphatase domain"/>
    <property type="match status" value="1"/>
</dbReference>
<dbReference type="SUPFAM" id="SSF81606">
    <property type="entry name" value="PP2C-like"/>
    <property type="match status" value="1"/>
</dbReference>
<organism evidence="4 5">
    <name type="scientific">Streptomyces venezuelae</name>
    <dbReference type="NCBI Taxonomy" id="54571"/>
    <lineage>
        <taxon>Bacteria</taxon>
        <taxon>Bacillati</taxon>
        <taxon>Actinomycetota</taxon>
        <taxon>Actinomycetes</taxon>
        <taxon>Kitasatosporales</taxon>
        <taxon>Streptomycetaceae</taxon>
        <taxon>Streptomyces</taxon>
    </lineage>
</organism>
<dbReference type="InterPro" id="IPR052016">
    <property type="entry name" value="Bact_Sigma-Reg"/>
</dbReference>
<dbReference type="AlphaFoldDB" id="A0A5P2AK74"/>
<dbReference type="InterPro" id="IPR035965">
    <property type="entry name" value="PAS-like_dom_sf"/>
</dbReference>
<dbReference type="Pfam" id="PF08448">
    <property type="entry name" value="PAS_4"/>
    <property type="match status" value="1"/>
</dbReference>
<evidence type="ECO:0000313" key="4">
    <source>
        <dbReference type="EMBL" id="QES17998.1"/>
    </source>
</evidence>
<proteinExistence type="predicted"/>
<dbReference type="Pfam" id="PF07228">
    <property type="entry name" value="SpoIIE"/>
    <property type="match status" value="1"/>
</dbReference>
<dbReference type="OrthoDB" id="118142at2"/>
<gene>
    <name evidence="4" type="ORF">DEJ46_01860</name>
</gene>
<dbReference type="Gene3D" id="3.30.450.40">
    <property type="match status" value="1"/>
</dbReference>
<reference evidence="4 5" key="1">
    <citation type="submission" date="2018-05" db="EMBL/GenBank/DDBJ databases">
        <title>Streptomyces venezuelae.</title>
        <authorList>
            <person name="Kim W."/>
            <person name="Lee N."/>
            <person name="Cho B.-K."/>
        </authorList>
    </citation>
    <scope>NUCLEOTIDE SEQUENCE [LARGE SCALE GENOMIC DNA]</scope>
    <source>
        <strain evidence="4 5">ATCC 15068</strain>
    </source>
</reference>
<dbReference type="InterPro" id="IPR000014">
    <property type="entry name" value="PAS"/>
</dbReference>